<name>A0ABS7D9V6_9BACL</name>
<feature type="domain" description="Glycosyltransferase subfamily 4-like N-terminal" evidence="2">
    <location>
        <begin position="15"/>
        <end position="182"/>
    </location>
</feature>
<protein>
    <submittedName>
        <fullName evidence="3">Glycosyltransferase family 4 protein</fullName>
    </submittedName>
</protein>
<sequence length="392" mass="44270">MKKRVLYVHHAGSLGGAPKSLTYLISHLDRELYEAEVISINDGPAVELLRTVGLPVKVVRRMYAFHGTTVSGMSARLFVRNILGSLPTYIMAKRYIKAFKPDIIHLNSTCLFMVAKAAKDISKEIRVVCHVREPLLASFPGKILRIMNHRYVDGFISIDHYDAATINSKERELEVINNFVDFHKYNPAVSGTHVREELGLKDEDVAFLYLGRVVEGNGVSPMLQAFLNVVRDNPRFHLIVAGFYFDNTNPYEDRIVTEAEGERNVHLLKFREDVPSLLAASDVMVCPFIEPHFSRSIIEAAAMRKTSIASNIGGPNELVLHGQTGFLFGEGDWAELEAYMIRLGNDDELRASLGEKALAFAREHFDATKNAKRTFEFYNRLYVREAYGYSVH</sequence>
<evidence type="ECO:0000313" key="4">
    <source>
        <dbReference type="Proteomes" id="UP000812277"/>
    </source>
</evidence>
<comment type="caution">
    <text evidence="3">The sequence shown here is derived from an EMBL/GenBank/DDBJ whole genome shotgun (WGS) entry which is preliminary data.</text>
</comment>
<dbReference type="InterPro" id="IPR028098">
    <property type="entry name" value="Glyco_trans_4-like_N"/>
</dbReference>
<evidence type="ECO:0000259" key="1">
    <source>
        <dbReference type="Pfam" id="PF00534"/>
    </source>
</evidence>
<dbReference type="CDD" id="cd03801">
    <property type="entry name" value="GT4_PimA-like"/>
    <property type="match status" value="1"/>
</dbReference>
<dbReference type="InterPro" id="IPR001296">
    <property type="entry name" value="Glyco_trans_1"/>
</dbReference>
<organism evidence="3 4">
    <name type="scientific">Paenibacillus oenotherae</name>
    <dbReference type="NCBI Taxonomy" id="1435645"/>
    <lineage>
        <taxon>Bacteria</taxon>
        <taxon>Bacillati</taxon>
        <taxon>Bacillota</taxon>
        <taxon>Bacilli</taxon>
        <taxon>Bacillales</taxon>
        <taxon>Paenibacillaceae</taxon>
        <taxon>Paenibacillus</taxon>
    </lineage>
</organism>
<keyword evidence="4" id="KW-1185">Reference proteome</keyword>
<dbReference type="RefSeq" id="WP_219873972.1">
    <property type="nucleotide sequence ID" value="NZ_JAHZIJ010000016.1"/>
</dbReference>
<evidence type="ECO:0000313" key="3">
    <source>
        <dbReference type="EMBL" id="MBW7476720.1"/>
    </source>
</evidence>
<dbReference type="Pfam" id="PF13439">
    <property type="entry name" value="Glyco_transf_4"/>
    <property type="match status" value="1"/>
</dbReference>
<accession>A0ABS7D9V6</accession>
<dbReference type="EMBL" id="JAHZIJ010000016">
    <property type="protein sequence ID" value="MBW7476720.1"/>
    <property type="molecule type" value="Genomic_DNA"/>
</dbReference>
<dbReference type="Proteomes" id="UP000812277">
    <property type="component" value="Unassembled WGS sequence"/>
</dbReference>
<reference evidence="3 4" key="1">
    <citation type="submission" date="2021-07" db="EMBL/GenBank/DDBJ databases">
        <title>Paenibacillus radiodurans sp. nov., isolated from the southeastern edge of Tengger Desert.</title>
        <authorList>
            <person name="Zhang G."/>
        </authorList>
    </citation>
    <scope>NUCLEOTIDE SEQUENCE [LARGE SCALE GENOMIC DNA]</scope>
    <source>
        <strain evidence="3 4">DT7-4</strain>
    </source>
</reference>
<dbReference type="Gene3D" id="3.40.50.2000">
    <property type="entry name" value="Glycogen Phosphorylase B"/>
    <property type="match status" value="2"/>
</dbReference>
<feature type="domain" description="Glycosyl transferase family 1" evidence="1">
    <location>
        <begin position="195"/>
        <end position="357"/>
    </location>
</feature>
<evidence type="ECO:0000259" key="2">
    <source>
        <dbReference type="Pfam" id="PF13439"/>
    </source>
</evidence>
<dbReference type="SUPFAM" id="SSF53756">
    <property type="entry name" value="UDP-Glycosyltransferase/glycogen phosphorylase"/>
    <property type="match status" value="1"/>
</dbReference>
<gene>
    <name evidence="3" type="ORF">K0T92_18540</name>
</gene>
<dbReference type="Pfam" id="PF00534">
    <property type="entry name" value="Glycos_transf_1"/>
    <property type="match status" value="1"/>
</dbReference>
<dbReference type="PANTHER" id="PTHR12526">
    <property type="entry name" value="GLYCOSYLTRANSFERASE"/>
    <property type="match status" value="1"/>
</dbReference>
<proteinExistence type="predicted"/>